<reference evidence="1 2" key="1">
    <citation type="submission" date="2016-11" db="EMBL/GenBank/DDBJ databases">
        <authorList>
            <person name="Jaros S."/>
            <person name="Januszkiewicz K."/>
            <person name="Wedrychowicz H."/>
        </authorList>
    </citation>
    <scope>NUCLEOTIDE SEQUENCE [LARGE SCALE GENOMIC DNA]</scope>
    <source>
        <strain evidence="1 2">DSM 21986</strain>
    </source>
</reference>
<dbReference type="STRING" id="1194090.SAMN05443144_13214"/>
<dbReference type="EMBL" id="FQUS01000032">
    <property type="protein sequence ID" value="SHG52201.1"/>
    <property type="molecule type" value="Genomic_DNA"/>
</dbReference>
<evidence type="ECO:0000313" key="1">
    <source>
        <dbReference type="EMBL" id="SHG52201.1"/>
    </source>
</evidence>
<evidence type="ECO:0008006" key="3">
    <source>
        <dbReference type="Google" id="ProtNLM"/>
    </source>
</evidence>
<keyword evidence="2" id="KW-1185">Reference proteome</keyword>
<organism evidence="1 2">
    <name type="scientific">Fodinibius roseus</name>
    <dbReference type="NCBI Taxonomy" id="1194090"/>
    <lineage>
        <taxon>Bacteria</taxon>
        <taxon>Pseudomonadati</taxon>
        <taxon>Balneolota</taxon>
        <taxon>Balneolia</taxon>
        <taxon>Balneolales</taxon>
        <taxon>Balneolaceae</taxon>
        <taxon>Fodinibius</taxon>
    </lineage>
</organism>
<dbReference type="Proteomes" id="UP000184041">
    <property type="component" value="Unassembled WGS sequence"/>
</dbReference>
<dbReference type="AlphaFoldDB" id="A0A1M5KHG9"/>
<dbReference type="CDD" id="cd00195">
    <property type="entry name" value="UBCc_UEV"/>
    <property type="match status" value="1"/>
</dbReference>
<name>A0A1M5KHG9_9BACT</name>
<sequence>MGIVAMKEGYLTFVNQLAPVIEKYPDFEVASENGKKYLKGNLAIIDDAGKNWGTFQVEIRNKEGFPYRFPKVFETSERIPKIADWHIYKDGSCCIDVLPSEIIKCRDGITIVGFIENELTPYLFNQTYRMEEGFYVNSGYAHGLMGIYEFFSSKLETGNDIRKTLFLMNYIATKPRLNRSNKCFCGSNELFRKCHMKAYDELNKLDKSFLLDQIELIYHRSGLKTKNQLRKNFT</sequence>
<gene>
    <name evidence="1" type="ORF">SAMN05443144_13214</name>
</gene>
<evidence type="ECO:0000313" key="2">
    <source>
        <dbReference type="Proteomes" id="UP000184041"/>
    </source>
</evidence>
<accession>A0A1M5KHG9</accession>
<proteinExistence type="predicted"/>
<dbReference type="SUPFAM" id="SSF54495">
    <property type="entry name" value="UBC-like"/>
    <property type="match status" value="1"/>
</dbReference>
<protein>
    <recommendedName>
        <fullName evidence="3">SEC-C motif-containing protein</fullName>
    </recommendedName>
</protein>
<dbReference type="InterPro" id="IPR016135">
    <property type="entry name" value="UBQ-conjugating_enzyme/RWD"/>
</dbReference>